<evidence type="ECO:0000313" key="2">
    <source>
        <dbReference type="EMBL" id="NOE17452.1"/>
    </source>
</evidence>
<feature type="region of interest" description="Disordered" evidence="1">
    <location>
        <begin position="242"/>
        <end position="268"/>
    </location>
</feature>
<dbReference type="RefSeq" id="WP_171328748.1">
    <property type="nucleotide sequence ID" value="NZ_WVRA01000001.1"/>
</dbReference>
<sequence>MKPAFALSFSATGITLHHRSDDDWFVVGTIPLDVPDLSAQIQALREKAFGLENDLSCKLVLPEDQVRFLKLSTDGLPPEGRTERIESALTEATPYALSELSYDSHTEGDTTYVAAVAVETLAEARTFASEHGFVVVAFTAEDKEGAFPREALFRETSDASDLSHPENQPSPVEMDAVEQADDSGLPTHPIAGTAAPEAFRAPRETANSLDASSRVNRSAIAAFAAVFLVGGLVGIWLASGSDPEQDQAEQSPVQVAVSTSEPAAEPLPEPELDTAALEAPQQTVPDLATDDAEEPANAASETETGTQPDLTATDAAILEALKVAPTAVESVAQDPETQKGVEAVTGISTTAPAAPEIPETVEPQELYLASLDNADLFEDAVALPPDPSFDTDAPFEPDVSPNIAGTRFDLDENGLVVPTPEGTVNPEGIVVYLGRPSKVPPETPVRFEEEPVVDEVDDRLAGIRPKPRPADLVENFERGQLGGRSLEELASKRPKTRPESLQTKPQVDDAPTALAVVRVPRPKSRPAGLAPAKSPASNSSNLGSTAALDQKSDEAESFQPKTVAPKIPSTASVARQATIDNAINLRRLNLIGVYGTPANRRALVRLPSGRYKKLKVGDRLDGGKVIAISDSELRYQKKGRNVTLAMPRS</sequence>
<accession>A0AA90Z0H3</accession>
<gene>
    <name evidence="2" type="ORF">GS634_04860</name>
</gene>
<dbReference type="EMBL" id="WVRA01000001">
    <property type="protein sequence ID" value="NOE17452.1"/>
    <property type="molecule type" value="Genomic_DNA"/>
</dbReference>
<feature type="compositionally biased region" description="Basic and acidic residues" evidence="1">
    <location>
        <begin position="468"/>
        <end position="477"/>
    </location>
</feature>
<reference evidence="2" key="1">
    <citation type="submission" date="2019-12" db="EMBL/GenBank/DDBJ databases">
        <title>Ruegeria JWLKs population differentiation of coral mucus and skeleton niches.</title>
        <authorList>
            <person name="Luo D."/>
        </authorList>
    </citation>
    <scope>NUCLEOTIDE SEQUENCE</scope>
    <source>
        <strain evidence="2">HKCCD6181</strain>
    </source>
</reference>
<feature type="compositionally biased region" description="Polar residues" evidence="1">
    <location>
        <begin position="248"/>
        <end position="260"/>
    </location>
</feature>
<comment type="caution">
    <text evidence="2">The sequence shown here is derived from an EMBL/GenBank/DDBJ whole genome shotgun (WGS) entry which is preliminary data.</text>
</comment>
<feature type="compositionally biased region" description="Polar residues" evidence="1">
    <location>
        <begin position="299"/>
        <end position="309"/>
    </location>
</feature>
<proteinExistence type="predicted"/>
<dbReference type="Proteomes" id="UP000597886">
    <property type="component" value="Unassembled WGS sequence"/>
</dbReference>
<evidence type="ECO:0000313" key="3">
    <source>
        <dbReference type="Proteomes" id="UP000597886"/>
    </source>
</evidence>
<feature type="region of interest" description="Disordered" evidence="1">
    <location>
        <begin position="462"/>
        <end position="570"/>
    </location>
</feature>
<evidence type="ECO:0008006" key="4">
    <source>
        <dbReference type="Google" id="ProtNLM"/>
    </source>
</evidence>
<organism evidence="2 3">
    <name type="scientific">Ruegeria atlantica</name>
    <dbReference type="NCBI Taxonomy" id="81569"/>
    <lineage>
        <taxon>Bacteria</taxon>
        <taxon>Pseudomonadati</taxon>
        <taxon>Pseudomonadota</taxon>
        <taxon>Alphaproteobacteria</taxon>
        <taxon>Rhodobacterales</taxon>
        <taxon>Roseobacteraceae</taxon>
        <taxon>Ruegeria</taxon>
    </lineage>
</organism>
<protein>
    <recommendedName>
        <fullName evidence="4">Type IV pilus biogenesis</fullName>
    </recommendedName>
</protein>
<feature type="compositionally biased region" description="Low complexity" evidence="1">
    <location>
        <begin position="530"/>
        <end position="541"/>
    </location>
</feature>
<name>A0AA90Z0H3_9RHOB</name>
<dbReference type="AlphaFoldDB" id="A0AA90Z0H3"/>
<feature type="region of interest" description="Disordered" evidence="1">
    <location>
        <begin position="289"/>
        <end position="309"/>
    </location>
</feature>
<evidence type="ECO:0000256" key="1">
    <source>
        <dbReference type="SAM" id="MobiDB-lite"/>
    </source>
</evidence>